<sequence length="314" mass="35907">MVNPSFPRTTFILTLSSTPSSMDNLPAELLCEIILKNAERDYHSHNRLVTALRSSQVCQIWRAIILACPSLWGRLLDLSYFEKAKESWTQEVIARGNGAALWITGHIVSSTTLPLFKSLMKDHWERVQDLEVIDYQTQGPKKMWSVLLQKAPILERLSIKYPPLSYPRRAGPVVIRSLFNVAPRLLEFRVPGNFQFNMNTPCISNIRVFTFPAEYSVPMILSSLKLLPRLTHLRIESHRFIGHPPPPKMDLVEVDLLSLESLKIVGRDYYDVQALLECITPSSRCGLLLTQGEPRLYHIRDPARHIWGISVKDL</sequence>
<gene>
    <name evidence="1" type="ORF">D9613_011850</name>
</gene>
<accession>A0A8H4VK56</accession>
<comment type="caution">
    <text evidence="1">The sequence shown here is derived from an EMBL/GenBank/DDBJ whole genome shotgun (WGS) entry which is preliminary data.</text>
</comment>
<dbReference type="EMBL" id="JAACJL010000047">
    <property type="protein sequence ID" value="KAF4612612.1"/>
    <property type="molecule type" value="Genomic_DNA"/>
</dbReference>
<keyword evidence="2" id="KW-1185">Reference proteome</keyword>
<proteinExistence type="predicted"/>
<dbReference type="AlphaFoldDB" id="A0A8H4VK56"/>
<reference evidence="1 2" key="1">
    <citation type="submission" date="2019-12" db="EMBL/GenBank/DDBJ databases">
        <authorList>
            <person name="Floudas D."/>
            <person name="Bentzer J."/>
            <person name="Ahren D."/>
            <person name="Johansson T."/>
            <person name="Persson P."/>
            <person name="Tunlid A."/>
        </authorList>
    </citation>
    <scope>NUCLEOTIDE SEQUENCE [LARGE SCALE GENOMIC DNA]</scope>
    <source>
        <strain evidence="1 2">CBS 102.39</strain>
    </source>
</reference>
<protein>
    <recommendedName>
        <fullName evidence="3">F-box domain-containing protein</fullName>
    </recommendedName>
</protein>
<evidence type="ECO:0000313" key="1">
    <source>
        <dbReference type="EMBL" id="KAF4612612.1"/>
    </source>
</evidence>
<evidence type="ECO:0000313" key="2">
    <source>
        <dbReference type="Proteomes" id="UP000521872"/>
    </source>
</evidence>
<evidence type="ECO:0008006" key="3">
    <source>
        <dbReference type="Google" id="ProtNLM"/>
    </source>
</evidence>
<name>A0A8H4VK56_9AGAR</name>
<dbReference type="Gene3D" id="1.20.1280.50">
    <property type="match status" value="1"/>
</dbReference>
<dbReference type="Proteomes" id="UP000521872">
    <property type="component" value="Unassembled WGS sequence"/>
</dbReference>
<organism evidence="1 2">
    <name type="scientific">Agrocybe pediades</name>
    <dbReference type="NCBI Taxonomy" id="84607"/>
    <lineage>
        <taxon>Eukaryota</taxon>
        <taxon>Fungi</taxon>
        <taxon>Dikarya</taxon>
        <taxon>Basidiomycota</taxon>
        <taxon>Agaricomycotina</taxon>
        <taxon>Agaricomycetes</taxon>
        <taxon>Agaricomycetidae</taxon>
        <taxon>Agaricales</taxon>
        <taxon>Agaricineae</taxon>
        <taxon>Strophariaceae</taxon>
        <taxon>Agrocybe</taxon>
    </lineage>
</organism>